<dbReference type="Pfam" id="PF00076">
    <property type="entry name" value="RRM_1"/>
    <property type="match status" value="1"/>
</dbReference>
<evidence type="ECO:0000313" key="6">
    <source>
        <dbReference type="Proteomes" id="UP000434276"/>
    </source>
</evidence>
<keyword evidence="1" id="KW-0694">RNA-binding</keyword>
<dbReference type="SUPFAM" id="SSF54928">
    <property type="entry name" value="RNA-binding domain, RBD"/>
    <property type="match status" value="1"/>
</dbReference>
<dbReference type="ExpressionAtlas" id="A0A5S9WTU9">
    <property type="expression patterns" value="baseline and differential"/>
</dbReference>
<dbReference type="InterPro" id="IPR012677">
    <property type="entry name" value="Nucleotide-bd_a/b_plait_sf"/>
</dbReference>
<name>A0A5S9WTU9_ARATH</name>
<dbReference type="OrthoDB" id="1113097at2759"/>
<keyword evidence="2" id="KW-0175">Coiled coil</keyword>
<accession>A0A5S9WTU9</accession>
<feature type="compositionally biased region" description="Acidic residues" evidence="3">
    <location>
        <begin position="107"/>
        <end position="123"/>
    </location>
</feature>
<feature type="coiled-coil region" evidence="2">
    <location>
        <begin position="46"/>
        <end position="73"/>
    </location>
</feature>
<dbReference type="EMBL" id="CACSHJ010000087">
    <property type="protein sequence ID" value="CAA0331791.1"/>
    <property type="molecule type" value="Genomic_DNA"/>
</dbReference>
<proteinExistence type="predicted"/>
<reference evidence="5 6" key="1">
    <citation type="submission" date="2019-12" db="EMBL/GenBank/DDBJ databases">
        <authorList>
            <person name="Jiao W.-B."/>
            <person name="Schneeberger K."/>
        </authorList>
    </citation>
    <scope>NUCLEOTIDE SEQUENCE [LARGE SCALE GENOMIC DNA]</scope>
    <source>
        <strain evidence="6">cv. C24</strain>
    </source>
</reference>
<dbReference type="GO" id="GO:0003723">
    <property type="term" value="F:RNA binding"/>
    <property type="evidence" value="ECO:0007669"/>
    <property type="project" value="UniProtKB-UniRule"/>
</dbReference>
<evidence type="ECO:0000259" key="4">
    <source>
        <dbReference type="PROSITE" id="PS50102"/>
    </source>
</evidence>
<feature type="domain" description="RRM" evidence="4">
    <location>
        <begin position="234"/>
        <end position="313"/>
    </location>
</feature>
<feature type="compositionally biased region" description="Low complexity" evidence="3">
    <location>
        <begin position="124"/>
        <end position="136"/>
    </location>
</feature>
<gene>
    <name evidence="5" type="ORF">C24_LOCUS6203</name>
</gene>
<sequence length="335" mass="35351">MAESSKLSATTVEAAPAMIKAKDVISPSEKEESDQTEITKVSVLKNLDEKEMIKEFADRLQRLEAKVDLLVTKADLLAIKADIQELLISAKGEKVPAMKTSAKASSESDDSYMDTSSEDESSSAEEPVNKPAASAAKPATKDSLFSAGFKPAAKDSLFSAGFKPDSLFSAGFEPAAKDSLFSAGFKPGSLFSAGFEPAAKDSLFSAGFKPDSLFSVGVKPAAKDSLFSVGVNGRSFSVTGFDASLPVDDIKSALSKYFSSFGEITRVFVLPSHGTGGSLGYAYIDLKEGAEKALELGRHDVGGWDLVVGKAEPIRSGSTWPFPGRCGNQGRCTFC</sequence>
<dbReference type="Gene3D" id="3.30.70.330">
    <property type="match status" value="1"/>
</dbReference>
<dbReference type="Proteomes" id="UP000434276">
    <property type="component" value="Unassembled WGS sequence"/>
</dbReference>
<evidence type="ECO:0000256" key="3">
    <source>
        <dbReference type="SAM" id="MobiDB-lite"/>
    </source>
</evidence>
<dbReference type="InterPro" id="IPR000504">
    <property type="entry name" value="RRM_dom"/>
</dbReference>
<organism evidence="5 6">
    <name type="scientific">Arabidopsis thaliana</name>
    <name type="common">Mouse-ear cress</name>
    <dbReference type="NCBI Taxonomy" id="3702"/>
    <lineage>
        <taxon>Eukaryota</taxon>
        <taxon>Viridiplantae</taxon>
        <taxon>Streptophyta</taxon>
        <taxon>Embryophyta</taxon>
        <taxon>Tracheophyta</taxon>
        <taxon>Spermatophyta</taxon>
        <taxon>Magnoliopsida</taxon>
        <taxon>eudicotyledons</taxon>
        <taxon>Gunneridae</taxon>
        <taxon>Pentapetalae</taxon>
        <taxon>rosids</taxon>
        <taxon>malvids</taxon>
        <taxon>Brassicales</taxon>
        <taxon>Brassicaceae</taxon>
        <taxon>Camelineae</taxon>
        <taxon>Arabidopsis</taxon>
    </lineage>
</organism>
<dbReference type="SMART" id="SM00360">
    <property type="entry name" value="RRM"/>
    <property type="match status" value="1"/>
</dbReference>
<evidence type="ECO:0000256" key="2">
    <source>
        <dbReference type="SAM" id="Coils"/>
    </source>
</evidence>
<feature type="region of interest" description="Disordered" evidence="3">
    <location>
        <begin position="98"/>
        <end position="136"/>
    </location>
</feature>
<evidence type="ECO:0000256" key="1">
    <source>
        <dbReference type="PROSITE-ProRule" id="PRU00176"/>
    </source>
</evidence>
<dbReference type="InterPro" id="IPR035979">
    <property type="entry name" value="RBD_domain_sf"/>
</dbReference>
<evidence type="ECO:0000313" key="5">
    <source>
        <dbReference type="EMBL" id="CAA0331791.1"/>
    </source>
</evidence>
<dbReference type="AlphaFoldDB" id="A0A5S9WTU9"/>
<protein>
    <recommendedName>
        <fullName evidence="4">RRM domain-containing protein</fullName>
    </recommendedName>
</protein>
<dbReference type="PROSITE" id="PS50102">
    <property type="entry name" value="RRM"/>
    <property type="match status" value="1"/>
</dbReference>